<keyword evidence="1" id="KW-0812">Transmembrane</keyword>
<name>A0A3A6PR52_9EURY</name>
<accession>A0A3A6PR52</accession>
<keyword evidence="1" id="KW-1133">Transmembrane helix</keyword>
<protein>
    <submittedName>
        <fullName evidence="2">Uncharacterized protein</fullName>
    </submittedName>
</protein>
<evidence type="ECO:0000313" key="3">
    <source>
        <dbReference type="Proteomes" id="UP000276588"/>
    </source>
</evidence>
<organism evidence="2 3">
    <name type="scientific">Halonotius aquaticus</name>
    <dbReference type="NCBI Taxonomy" id="2216978"/>
    <lineage>
        <taxon>Archaea</taxon>
        <taxon>Methanobacteriati</taxon>
        <taxon>Methanobacteriota</taxon>
        <taxon>Stenosarchaea group</taxon>
        <taxon>Halobacteria</taxon>
        <taxon>Halobacteriales</taxon>
        <taxon>Haloferacaceae</taxon>
        <taxon>Halonotius</taxon>
    </lineage>
</organism>
<dbReference type="AlphaFoldDB" id="A0A3A6PR52"/>
<feature type="transmembrane region" description="Helical" evidence="1">
    <location>
        <begin position="52"/>
        <end position="70"/>
    </location>
</feature>
<feature type="transmembrane region" description="Helical" evidence="1">
    <location>
        <begin position="15"/>
        <end position="40"/>
    </location>
</feature>
<evidence type="ECO:0000313" key="2">
    <source>
        <dbReference type="EMBL" id="RJX41940.1"/>
    </source>
</evidence>
<keyword evidence="1" id="KW-0472">Membrane</keyword>
<gene>
    <name evidence="2" type="ORF">DM826_09770</name>
</gene>
<keyword evidence="3" id="KW-1185">Reference proteome</keyword>
<dbReference type="EMBL" id="QKNY01000018">
    <property type="protein sequence ID" value="RJX41940.1"/>
    <property type="molecule type" value="Genomic_DNA"/>
</dbReference>
<evidence type="ECO:0000256" key="1">
    <source>
        <dbReference type="SAM" id="Phobius"/>
    </source>
</evidence>
<reference evidence="2 3" key="1">
    <citation type="submission" date="2018-06" db="EMBL/GenBank/DDBJ databases">
        <title>Halonotius sp. F13-13 a new haloarchaeeon isolated from a solar saltern from Isla Cristina, Huelva, Spain.</title>
        <authorList>
            <person name="Duran-Viseras A."/>
            <person name="Sanchez-Porro C."/>
            <person name="Ventosa A."/>
        </authorList>
    </citation>
    <scope>NUCLEOTIDE SEQUENCE [LARGE SCALE GENOMIC DNA]</scope>
    <source>
        <strain evidence="2 3">F13-13</strain>
    </source>
</reference>
<dbReference type="RefSeq" id="WP_120103210.1">
    <property type="nucleotide sequence ID" value="NZ_QKNY01000018.1"/>
</dbReference>
<dbReference type="OrthoDB" id="340199at2157"/>
<proteinExistence type="predicted"/>
<comment type="caution">
    <text evidence="2">The sequence shown here is derived from an EMBL/GenBank/DDBJ whole genome shotgun (WGS) entry which is preliminary data.</text>
</comment>
<dbReference type="Proteomes" id="UP000276588">
    <property type="component" value="Unassembled WGS sequence"/>
</dbReference>
<sequence length="82" mass="8572">MTDHQSQTPNSRMELLFNAIGIALVGLSAVVLAAILYVSLGGLSGLKSINPAIFGTILFSGLVGVAAWLTKRVTDRSTARTV</sequence>